<dbReference type="PANTHER" id="PTHR33495:SF2">
    <property type="entry name" value="ANTI-SIGMA FACTOR ANTAGONIST TM_1081-RELATED"/>
    <property type="match status" value="1"/>
</dbReference>
<dbReference type="Gene3D" id="1.10.10.10">
    <property type="entry name" value="Winged helix-like DNA-binding domain superfamily/Winged helix DNA-binding domain"/>
    <property type="match status" value="1"/>
</dbReference>
<organism evidence="4 5">
    <name type="scientific">Streptomyces monashensis</name>
    <dbReference type="NCBI Taxonomy" id="1678012"/>
    <lineage>
        <taxon>Bacteria</taxon>
        <taxon>Bacillati</taxon>
        <taxon>Actinomycetota</taxon>
        <taxon>Actinomycetes</taxon>
        <taxon>Kitasatosporales</taxon>
        <taxon>Streptomycetaceae</taxon>
        <taxon>Streptomyces</taxon>
    </lineage>
</organism>
<feature type="region of interest" description="Disordered" evidence="1">
    <location>
        <begin position="229"/>
        <end position="255"/>
    </location>
</feature>
<dbReference type="Pfam" id="PF03861">
    <property type="entry name" value="ANTAR"/>
    <property type="match status" value="1"/>
</dbReference>
<dbReference type="CDD" id="cd07043">
    <property type="entry name" value="STAS_anti-anti-sigma_factors"/>
    <property type="match status" value="1"/>
</dbReference>
<feature type="compositionally biased region" description="Basic residues" evidence="1">
    <location>
        <begin position="236"/>
        <end position="246"/>
    </location>
</feature>
<dbReference type="Proteomes" id="UP000179642">
    <property type="component" value="Unassembled WGS sequence"/>
</dbReference>
<evidence type="ECO:0008006" key="6">
    <source>
        <dbReference type="Google" id="ProtNLM"/>
    </source>
</evidence>
<proteinExistence type="predicted"/>
<sequence length="255" mass="27039">MTLSAQDNASASDDAGCTPPSVRTLLVQAGPSGTRVIVTVTGEFCLDNSQTLKRALDDALARAEEGVDLDLGDLHVVDCSALNVLLTARRDALTAGKSVSVTAASPAAERLLAYTGTHTLFSPVDGHTVPSCQGPGTPCADADDGLLRTEVVQLRRALRTRPDIDLARGILMASFGLDADEAWDVLVTASQNTNTKLHRLAEDVVTTVQGAPLPDPVQKQLTRAVTRARSTDRPAQHRARTARARRTVFQGHETS</sequence>
<feature type="domain" description="STAS" evidence="2">
    <location>
        <begin position="36"/>
        <end position="116"/>
    </location>
</feature>
<dbReference type="InterPro" id="IPR036388">
    <property type="entry name" value="WH-like_DNA-bd_sf"/>
</dbReference>
<dbReference type="InterPro" id="IPR011006">
    <property type="entry name" value="CheY-like_superfamily"/>
</dbReference>
<dbReference type="SUPFAM" id="SSF52172">
    <property type="entry name" value="CheY-like"/>
    <property type="match status" value="1"/>
</dbReference>
<dbReference type="SUPFAM" id="SSF52091">
    <property type="entry name" value="SpoIIaa-like"/>
    <property type="match status" value="1"/>
</dbReference>
<dbReference type="InterPro" id="IPR005561">
    <property type="entry name" value="ANTAR"/>
</dbReference>
<gene>
    <name evidence="4" type="ORF">BIV23_45095</name>
</gene>
<evidence type="ECO:0000256" key="1">
    <source>
        <dbReference type="SAM" id="MobiDB-lite"/>
    </source>
</evidence>
<feature type="domain" description="ANTAR" evidence="3">
    <location>
        <begin position="144"/>
        <end position="205"/>
    </location>
</feature>
<dbReference type="InterPro" id="IPR036513">
    <property type="entry name" value="STAS_dom_sf"/>
</dbReference>
<dbReference type="PROSITE" id="PS50801">
    <property type="entry name" value="STAS"/>
    <property type="match status" value="1"/>
</dbReference>
<evidence type="ECO:0000259" key="2">
    <source>
        <dbReference type="PROSITE" id="PS50801"/>
    </source>
</evidence>
<dbReference type="Gene3D" id="3.30.750.24">
    <property type="entry name" value="STAS domain"/>
    <property type="match status" value="1"/>
</dbReference>
<dbReference type="Pfam" id="PF13466">
    <property type="entry name" value="STAS_2"/>
    <property type="match status" value="1"/>
</dbReference>
<dbReference type="InterPro" id="IPR002645">
    <property type="entry name" value="STAS_dom"/>
</dbReference>
<dbReference type="GO" id="GO:0003723">
    <property type="term" value="F:RNA binding"/>
    <property type="evidence" value="ECO:0007669"/>
    <property type="project" value="InterPro"/>
</dbReference>
<dbReference type="GO" id="GO:0043856">
    <property type="term" value="F:anti-sigma factor antagonist activity"/>
    <property type="evidence" value="ECO:0007669"/>
    <property type="project" value="TreeGrafter"/>
</dbReference>
<protein>
    <recommendedName>
        <fullName evidence="6">Anti-anti-sigma factor</fullName>
    </recommendedName>
</protein>
<dbReference type="PROSITE" id="PS50921">
    <property type="entry name" value="ANTAR"/>
    <property type="match status" value="1"/>
</dbReference>
<name>A0A1S2NTU7_9ACTN</name>
<dbReference type="OrthoDB" id="4946329at2"/>
<dbReference type="InterPro" id="IPR058548">
    <property type="entry name" value="MlaB-like_STAS"/>
</dbReference>
<dbReference type="EMBL" id="MLYO01000179">
    <property type="protein sequence ID" value="OIJ84645.1"/>
    <property type="molecule type" value="Genomic_DNA"/>
</dbReference>
<keyword evidence="5" id="KW-1185">Reference proteome</keyword>
<reference evidence="4 5" key="1">
    <citation type="submission" date="2016-10" db="EMBL/GenBank/DDBJ databases">
        <title>Genome sequence of Streptomyces sp. MUSC 1.</title>
        <authorList>
            <person name="Lee L.-H."/>
            <person name="Ser H.-L."/>
            <person name="Law J.W.-F."/>
        </authorList>
    </citation>
    <scope>NUCLEOTIDE SEQUENCE [LARGE SCALE GENOMIC DNA]</scope>
    <source>
        <strain evidence="4 5">MUSC 1</strain>
    </source>
</reference>
<dbReference type="PANTHER" id="PTHR33495">
    <property type="entry name" value="ANTI-SIGMA FACTOR ANTAGONIST TM_1081-RELATED-RELATED"/>
    <property type="match status" value="1"/>
</dbReference>
<evidence type="ECO:0000313" key="5">
    <source>
        <dbReference type="Proteomes" id="UP000179642"/>
    </source>
</evidence>
<dbReference type="RefSeq" id="WP_071386777.1">
    <property type="nucleotide sequence ID" value="NZ_MLYO01000179.1"/>
</dbReference>
<accession>A0A1S2NTU7</accession>
<evidence type="ECO:0000259" key="3">
    <source>
        <dbReference type="PROSITE" id="PS50921"/>
    </source>
</evidence>
<evidence type="ECO:0000313" key="4">
    <source>
        <dbReference type="EMBL" id="OIJ84645.1"/>
    </source>
</evidence>
<comment type="caution">
    <text evidence="4">The sequence shown here is derived from an EMBL/GenBank/DDBJ whole genome shotgun (WGS) entry which is preliminary data.</text>
</comment>
<dbReference type="AlphaFoldDB" id="A0A1S2NTU7"/>
<dbReference type="SMART" id="SM01012">
    <property type="entry name" value="ANTAR"/>
    <property type="match status" value="1"/>
</dbReference>